<name>A0ABX6GQL1_9GAMM</name>
<keyword evidence="5" id="KW-1185">Reference proteome</keyword>
<dbReference type="InterPro" id="IPR050745">
    <property type="entry name" value="Multifunctional_regulatory"/>
</dbReference>
<evidence type="ECO:0000313" key="4">
    <source>
        <dbReference type="EMBL" id="QHA88512.1"/>
    </source>
</evidence>
<keyword evidence="1" id="KW-0677">Repeat</keyword>
<feature type="repeat" description="ANK" evidence="3">
    <location>
        <begin position="178"/>
        <end position="210"/>
    </location>
</feature>
<dbReference type="InterPro" id="IPR002110">
    <property type="entry name" value="Ankyrin_rpt"/>
</dbReference>
<keyword evidence="2 3" id="KW-0040">ANK repeat</keyword>
<dbReference type="PANTHER" id="PTHR24189:SF50">
    <property type="entry name" value="ANKYRIN REPEAT AND SOCS BOX PROTEIN 2"/>
    <property type="match status" value="1"/>
</dbReference>
<organism evidence="4 5">
    <name type="scientific">Serratia rhizosphaerae</name>
    <dbReference type="NCBI Taxonomy" id="2597702"/>
    <lineage>
        <taxon>Bacteria</taxon>
        <taxon>Pseudomonadati</taxon>
        <taxon>Pseudomonadota</taxon>
        <taxon>Gammaproteobacteria</taxon>
        <taxon>Enterobacterales</taxon>
        <taxon>Yersiniaceae</taxon>
        <taxon>Serratia</taxon>
    </lineage>
</organism>
<dbReference type="RefSeq" id="WP_160030344.1">
    <property type="nucleotide sequence ID" value="NZ_CP041764.1"/>
</dbReference>
<dbReference type="InterPro" id="IPR036770">
    <property type="entry name" value="Ankyrin_rpt-contain_sf"/>
</dbReference>
<dbReference type="Pfam" id="PF12796">
    <property type="entry name" value="Ank_2"/>
    <property type="match status" value="1"/>
</dbReference>
<dbReference type="Gene3D" id="1.25.40.20">
    <property type="entry name" value="Ankyrin repeat-containing domain"/>
    <property type="match status" value="1"/>
</dbReference>
<evidence type="ECO:0000313" key="5">
    <source>
        <dbReference type="Proteomes" id="UP000430368"/>
    </source>
</evidence>
<dbReference type="PROSITE" id="PS50088">
    <property type="entry name" value="ANK_REPEAT"/>
    <property type="match status" value="1"/>
</dbReference>
<dbReference type="SUPFAM" id="SSF48403">
    <property type="entry name" value="Ankyrin repeat"/>
    <property type="match status" value="1"/>
</dbReference>
<evidence type="ECO:0000256" key="2">
    <source>
        <dbReference type="ARBA" id="ARBA00023043"/>
    </source>
</evidence>
<proteinExistence type="predicted"/>
<dbReference type="PANTHER" id="PTHR24189">
    <property type="entry name" value="MYOTROPHIN"/>
    <property type="match status" value="1"/>
</dbReference>
<evidence type="ECO:0000256" key="1">
    <source>
        <dbReference type="ARBA" id="ARBA00022737"/>
    </source>
</evidence>
<dbReference type="PROSITE" id="PS51257">
    <property type="entry name" value="PROKAR_LIPOPROTEIN"/>
    <property type="match status" value="1"/>
</dbReference>
<dbReference type="EMBL" id="CP041764">
    <property type="protein sequence ID" value="QHA88512.1"/>
    <property type="molecule type" value="Genomic_DNA"/>
</dbReference>
<accession>A0ABX6GQL1</accession>
<reference evidence="4 5" key="1">
    <citation type="submission" date="2019-07" db="EMBL/GenBank/DDBJ databases">
        <title>Serratia dokdonensis sp. nov., an elicitor of systemic resistance in Nicotiana Tabacum.</title>
        <authorList>
            <person name="Son J.-S."/>
            <person name="Hwang Y.-J."/>
            <person name="Lee S.-Y."/>
            <person name="Ghim S.-Y."/>
        </authorList>
    </citation>
    <scope>NUCLEOTIDE SEQUENCE [LARGE SCALE GENOMIC DNA]</scope>
    <source>
        <strain evidence="4 5">KUDC3025</strain>
    </source>
</reference>
<sequence length="247" mass="27620">MKKIIIAITLLCSIFIIQGCKEDMDLQPQDYFEGTQLEIAKTIYDGDERRLDKVLPTVSEDDLNRPAKAEITLLFWAINNAIYDNATPERLQIITDLIKAGADPLQPRPAGKSSPVEFVMKANKGVWIQAMLEAGLSPNARDKVNNQPIIFKSLQAPNTETLKTLIKYGADVNIKGRMNRTPLINSLYNSKIEHIEVLLDNGADPSMKDNFGDSFSSLISAEIEKGDKANTYIKELIKIKEKMDANH</sequence>
<dbReference type="Proteomes" id="UP000430368">
    <property type="component" value="Chromosome"/>
</dbReference>
<protein>
    <submittedName>
        <fullName evidence="4">Ankyrin repeat domain-containing protein</fullName>
    </submittedName>
</protein>
<evidence type="ECO:0000256" key="3">
    <source>
        <dbReference type="PROSITE-ProRule" id="PRU00023"/>
    </source>
</evidence>
<gene>
    <name evidence="4" type="ORF">FO014_16900</name>
</gene>
<dbReference type="SMART" id="SM00248">
    <property type="entry name" value="ANK"/>
    <property type="match status" value="3"/>
</dbReference>